<dbReference type="Gene3D" id="1.20.120.910">
    <property type="entry name" value="DksA, coiled-coil domain"/>
    <property type="match status" value="1"/>
</dbReference>
<gene>
    <name evidence="6" type="ORF">F6450_02265</name>
    <name evidence="7" type="ORF">HWA77_02690</name>
</gene>
<evidence type="ECO:0000313" key="7">
    <source>
        <dbReference type="EMBL" id="NVO99115.1"/>
    </source>
</evidence>
<dbReference type="Pfam" id="PF01258">
    <property type="entry name" value="zf-dskA_traR"/>
    <property type="match status" value="1"/>
</dbReference>
<dbReference type="InterPro" id="IPR020458">
    <property type="entry name" value="Znf_DskA_TraR_CS"/>
</dbReference>
<dbReference type="PANTHER" id="PTHR33823">
    <property type="entry name" value="RNA POLYMERASE-BINDING TRANSCRIPTION FACTOR DKSA-RELATED"/>
    <property type="match status" value="1"/>
</dbReference>
<dbReference type="Proteomes" id="UP000533429">
    <property type="component" value="Unassembled WGS sequence"/>
</dbReference>
<comment type="caution">
    <text evidence="7">The sequence shown here is derived from an EMBL/GenBank/DDBJ whole genome shotgun (WGS) entry which is preliminary data.</text>
</comment>
<feature type="domain" description="Zinc finger DksA/TraR C4-type" evidence="5">
    <location>
        <begin position="84"/>
        <end position="112"/>
    </location>
</feature>
<proteinExistence type="predicted"/>
<dbReference type="EMBL" id="VZUQ01000023">
    <property type="protein sequence ID" value="KAB1184340.1"/>
    <property type="molecule type" value="Genomic_DNA"/>
</dbReference>
<reference evidence="7 9" key="2">
    <citation type="submission" date="2020-06" db="EMBL/GenBank/DDBJ databases">
        <title>Photobacterium damselae subsp. damselae comparative genomics.</title>
        <authorList>
            <person name="Osorio C.R."/>
        </authorList>
    </citation>
    <scope>NUCLEOTIDE SEQUENCE [LARGE SCALE GENOMIC DNA]</scope>
    <source>
        <strain evidence="7 9">TW250/03</strain>
    </source>
</reference>
<dbReference type="EMBL" id="JABXOR010000167">
    <property type="protein sequence ID" value="NVO99115.1"/>
    <property type="molecule type" value="Genomic_DNA"/>
</dbReference>
<evidence type="ECO:0000256" key="1">
    <source>
        <dbReference type="ARBA" id="ARBA00022723"/>
    </source>
</evidence>
<dbReference type="PROSITE" id="PS51128">
    <property type="entry name" value="ZF_DKSA_2"/>
    <property type="match status" value="1"/>
</dbReference>
<evidence type="ECO:0000256" key="4">
    <source>
        <dbReference type="PROSITE-ProRule" id="PRU00510"/>
    </source>
</evidence>
<dbReference type="Proteomes" id="UP000480943">
    <property type="component" value="Unassembled WGS sequence"/>
</dbReference>
<dbReference type="AlphaFoldDB" id="A0A7Y7Q8R1"/>
<keyword evidence="2" id="KW-0863">Zinc-finger</keyword>
<dbReference type="SUPFAM" id="SSF109635">
    <property type="entry name" value="DnaK suppressor protein DksA, alpha-hairpin domain"/>
    <property type="match status" value="1"/>
</dbReference>
<dbReference type="InterPro" id="IPR037187">
    <property type="entry name" value="DnaK_N"/>
</dbReference>
<evidence type="ECO:0000256" key="2">
    <source>
        <dbReference type="ARBA" id="ARBA00022771"/>
    </source>
</evidence>
<evidence type="ECO:0000259" key="5">
    <source>
        <dbReference type="Pfam" id="PF01258"/>
    </source>
</evidence>
<organism evidence="7 9">
    <name type="scientific">Photobacterium damselae subsp. damselae</name>
    <name type="common">Listonella damsela</name>
    <dbReference type="NCBI Taxonomy" id="85581"/>
    <lineage>
        <taxon>Bacteria</taxon>
        <taxon>Pseudomonadati</taxon>
        <taxon>Pseudomonadota</taxon>
        <taxon>Gammaproteobacteria</taxon>
        <taxon>Vibrionales</taxon>
        <taxon>Vibrionaceae</taxon>
        <taxon>Photobacterium</taxon>
    </lineage>
</organism>
<evidence type="ECO:0000313" key="9">
    <source>
        <dbReference type="Proteomes" id="UP000533429"/>
    </source>
</evidence>
<dbReference type="GO" id="GO:0008270">
    <property type="term" value="F:zinc ion binding"/>
    <property type="evidence" value="ECO:0007669"/>
    <property type="project" value="UniProtKB-KW"/>
</dbReference>
<keyword evidence="1" id="KW-0479">Metal-binding</keyword>
<dbReference type="RefSeq" id="WP_106339322.1">
    <property type="nucleotide sequence ID" value="NZ_JABXOQ010000075.1"/>
</dbReference>
<feature type="zinc finger region" description="dksA C4-type" evidence="4">
    <location>
        <begin position="88"/>
        <end position="112"/>
    </location>
</feature>
<reference evidence="6 8" key="1">
    <citation type="submission" date="2019-09" db="EMBL/GenBank/DDBJ databases">
        <title>Photobacterium damselae subsp. damselae CDC-2227-81, a human clinical isolate.</title>
        <authorList>
            <person name="Osorio C.R."/>
        </authorList>
    </citation>
    <scope>NUCLEOTIDE SEQUENCE [LARGE SCALE GENOMIC DNA]</scope>
    <source>
        <strain evidence="6 8">CDC-2227-81</strain>
    </source>
</reference>
<sequence length="130" mass="15063">MKHDIFSAEQLGKIKLVIIKAIDATKERIRNYDVSVCERDGYDQIDRANLEYDRNQNIILKNRDTIQLRSLETALVKIEQDPEDFGYCNSCGIEISLNRLFARPDSCYCLECMRIIEIKGKSNRLDACIN</sequence>
<dbReference type="PROSITE" id="PS01102">
    <property type="entry name" value="ZF_DKSA_1"/>
    <property type="match status" value="1"/>
</dbReference>
<dbReference type="SUPFAM" id="SSF57716">
    <property type="entry name" value="Glucocorticoid receptor-like (DNA-binding domain)"/>
    <property type="match status" value="1"/>
</dbReference>
<accession>A0A7Y7Q8R1</accession>
<evidence type="ECO:0000256" key="3">
    <source>
        <dbReference type="ARBA" id="ARBA00022833"/>
    </source>
</evidence>
<evidence type="ECO:0000313" key="6">
    <source>
        <dbReference type="EMBL" id="KAB1184340.1"/>
    </source>
</evidence>
<evidence type="ECO:0000313" key="8">
    <source>
        <dbReference type="Proteomes" id="UP000480943"/>
    </source>
</evidence>
<dbReference type="InterPro" id="IPR000962">
    <property type="entry name" value="Znf_DskA_TraR"/>
</dbReference>
<name>A0A7Y7Q8R1_PHODD</name>
<keyword evidence="3" id="KW-0862">Zinc</keyword>
<protein>
    <submittedName>
        <fullName evidence="7">TraR/DksA family transcriptional regulator</fullName>
    </submittedName>
</protein>